<dbReference type="AlphaFoldDB" id="A0A6G8AMY8"/>
<evidence type="ECO:0000256" key="1">
    <source>
        <dbReference type="ARBA" id="ARBA00004613"/>
    </source>
</evidence>
<dbReference type="PANTHER" id="PTHR34216">
    <property type="match status" value="1"/>
</dbReference>
<evidence type="ECO:0000256" key="2">
    <source>
        <dbReference type="ARBA" id="ARBA00022729"/>
    </source>
</evidence>
<dbReference type="CDD" id="cd10918">
    <property type="entry name" value="CE4_NodB_like_5s_6s"/>
    <property type="match status" value="1"/>
</dbReference>
<feature type="domain" description="NodB homology" evidence="4">
    <location>
        <begin position="130"/>
        <end position="292"/>
    </location>
</feature>
<dbReference type="InterPro" id="IPR011330">
    <property type="entry name" value="Glyco_hydro/deAcase_b/a-brl"/>
</dbReference>
<dbReference type="Gene3D" id="3.20.20.370">
    <property type="entry name" value="Glycoside hydrolase/deacetylase"/>
    <property type="match status" value="1"/>
</dbReference>
<comment type="subcellular location">
    <subcellularLocation>
        <location evidence="1">Secreted</location>
    </subcellularLocation>
</comment>
<evidence type="ECO:0000313" key="5">
    <source>
        <dbReference type="EMBL" id="QIL46293.1"/>
    </source>
</evidence>
<dbReference type="InterPro" id="IPR051398">
    <property type="entry name" value="Polysacch_Deacetylase"/>
</dbReference>
<name>A0A6G8AMY8_9ENTE</name>
<dbReference type="GO" id="GO:0005576">
    <property type="term" value="C:extracellular region"/>
    <property type="evidence" value="ECO:0007669"/>
    <property type="project" value="UniProtKB-SubCell"/>
</dbReference>
<dbReference type="RefSeq" id="WP_166007627.1">
    <property type="nucleotide sequence ID" value="NZ_CP049886.1"/>
</dbReference>
<dbReference type="PROSITE" id="PS51677">
    <property type="entry name" value="NODB"/>
    <property type="match status" value="1"/>
</dbReference>
<evidence type="ECO:0000313" key="6">
    <source>
        <dbReference type="Proteomes" id="UP000500890"/>
    </source>
</evidence>
<dbReference type="GO" id="GO:0016810">
    <property type="term" value="F:hydrolase activity, acting on carbon-nitrogen (but not peptide) bonds"/>
    <property type="evidence" value="ECO:0007669"/>
    <property type="project" value="InterPro"/>
</dbReference>
<keyword evidence="6" id="KW-1185">Reference proteome</keyword>
<sequence length="292" mass="33027">MRKWIISLLVAIILAQLGFIFYRQSQLSNKTAPTTQQTEETSSLQLTETTKEPDSKPAKTEPNTKNWLSSEAEINFPILMYHSLSEGNSLRVPPAEFRQHMAWLKENDYYTLTPEEAYLVLTTNKKPAENIVWVTFDDGYLDNYEEGFPILKDLKMKATINSIIKKQKSDNGFTLEQAKEMSDSGLVSIQSHTYNHLELNQMTPAEQTEEMNSSKNFLDKNLKQDTNTLCYPVGRYDDTTIELSEKAGYKMAVTTEPGYASASDGLFALKRVRVSPGYDGAGFGNLMTSFAY</sequence>
<feature type="compositionally biased region" description="Basic and acidic residues" evidence="3">
    <location>
        <begin position="49"/>
        <end position="59"/>
    </location>
</feature>
<dbReference type="Pfam" id="PF01522">
    <property type="entry name" value="Polysacc_deac_1"/>
    <property type="match status" value="1"/>
</dbReference>
<protein>
    <submittedName>
        <fullName evidence="5">Polysaccharide deacetylase family protein</fullName>
    </submittedName>
</protein>
<organism evidence="5 6">
    <name type="scientific">Vagococcus coleopterorum</name>
    <dbReference type="NCBI Taxonomy" id="2714946"/>
    <lineage>
        <taxon>Bacteria</taxon>
        <taxon>Bacillati</taxon>
        <taxon>Bacillota</taxon>
        <taxon>Bacilli</taxon>
        <taxon>Lactobacillales</taxon>
        <taxon>Enterococcaceae</taxon>
        <taxon>Vagococcus</taxon>
    </lineage>
</organism>
<gene>
    <name evidence="5" type="ORF">G7081_04015</name>
</gene>
<keyword evidence="2" id="KW-0732">Signal</keyword>
<dbReference type="PANTHER" id="PTHR34216:SF3">
    <property type="entry name" value="POLY-BETA-1,6-N-ACETYL-D-GLUCOSAMINE N-DEACETYLASE"/>
    <property type="match status" value="1"/>
</dbReference>
<dbReference type="SUPFAM" id="SSF88713">
    <property type="entry name" value="Glycoside hydrolase/deacetylase"/>
    <property type="match status" value="1"/>
</dbReference>
<dbReference type="KEGG" id="vah:G7081_04015"/>
<accession>A0A6G8AMY8</accession>
<dbReference type="InterPro" id="IPR002509">
    <property type="entry name" value="NODB_dom"/>
</dbReference>
<proteinExistence type="predicted"/>
<evidence type="ECO:0000259" key="4">
    <source>
        <dbReference type="PROSITE" id="PS51677"/>
    </source>
</evidence>
<dbReference type="EMBL" id="CP049886">
    <property type="protein sequence ID" value="QIL46293.1"/>
    <property type="molecule type" value="Genomic_DNA"/>
</dbReference>
<reference evidence="5 6" key="1">
    <citation type="submission" date="2020-03" db="EMBL/GenBank/DDBJ databases">
        <title>Vagococcus sp. nov., isolated from beetles.</title>
        <authorList>
            <person name="Hyun D.-W."/>
            <person name="Bae J.-W."/>
        </authorList>
    </citation>
    <scope>NUCLEOTIDE SEQUENCE [LARGE SCALE GENOMIC DNA]</scope>
    <source>
        <strain evidence="5 6">HDW17A</strain>
    </source>
</reference>
<evidence type="ECO:0000256" key="3">
    <source>
        <dbReference type="SAM" id="MobiDB-lite"/>
    </source>
</evidence>
<feature type="compositionally biased region" description="Low complexity" evidence="3">
    <location>
        <begin position="34"/>
        <end position="48"/>
    </location>
</feature>
<feature type="region of interest" description="Disordered" evidence="3">
    <location>
        <begin position="30"/>
        <end position="66"/>
    </location>
</feature>
<dbReference type="GO" id="GO:0005975">
    <property type="term" value="P:carbohydrate metabolic process"/>
    <property type="evidence" value="ECO:0007669"/>
    <property type="project" value="InterPro"/>
</dbReference>
<dbReference type="Proteomes" id="UP000500890">
    <property type="component" value="Chromosome"/>
</dbReference>